<dbReference type="AlphaFoldDB" id="A0A3B0T9V2"/>
<proteinExistence type="predicted"/>
<accession>A0A3B0T9V2</accession>
<evidence type="ECO:0000313" key="2">
    <source>
        <dbReference type="EMBL" id="VAW15461.1"/>
    </source>
</evidence>
<organism evidence="2">
    <name type="scientific">hydrothermal vent metagenome</name>
    <dbReference type="NCBI Taxonomy" id="652676"/>
    <lineage>
        <taxon>unclassified sequences</taxon>
        <taxon>metagenomes</taxon>
        <taxon>ecological metagenomes</taxon>
    </lineage>
</organism>
<dbReference type="Gene3D" id="2.160.20.120">
    <property type="match status" value="1"/>
</dbReference>
<dbReference type="EMBL" id="UOEP01000048">
    <property type="protein sequence ID" value="VAW15461.1"/>
    <property type="molecule type" value="Genomic_DNA"/>
</dbReference>
<dbReference type="InterPro" id="IPR021255">
    <property type="entry name" value="DUF2807"/>
</dbReference>
<gene>
    <name evidence="2" type="ORF">MNBD_BACTEROID01-2829</name>
</gene>
<sequence length="223" mass="23849">FFPSCFFIGTSIKGDGNVVEQTREVGHFHGIKASRGINVYINSGGQEKVMVKADENLLKAIKTDVEDGILIVSTRERIRWAKSKKVFVTVQSVDKISSSSGSNVYSESLLECTNLDLSCSSGSNMKLEVKAEKVEASASSGANMWLRGVAEGVNIKASSGANIKAGELEALNCYAKASSGSNLWITVKGDFEGKASSGGNLYYYGNPKRTDINVSSGGNIRQK</sequence>
<protein>
    <recommendedName>
        <fullName evidence="1">Putative auto-transporter adhesin head GIN domain-containing protein</fullName>
    </recommendedName>
</protein>
<dbReference type="Pfam" id="PF10988">
    <property type="entry name" value="DUF2807"/>
    <property type="match status" value="1"/>
</dbReference>
<evidence type="ECO:0000259" key="1">
    <source>
        <dbReference type="Pfam" id="PF10988"/>
    </source>
</evidence>
<name>A0A3B0T9V2_9ZZZZ</name>
<feature type="domain" description="Putative auto-transporter adhesin head GIN" evidence="1">
    <location>
        <begin position="27"/>
        <end position="207"/>
    </location>
</feature>
<reference evidence="2" key="1">
    <citation type="submission" date="2018-06" db="EMBL/GenBank/DDBJ databases">
        <authorList>
            <person name="Zhirakovskaya E."/>
        </authorList>
    </citation>
    <scope>NUCLEOTIDE SEQUENCE</scope>
</reference>
<feature type="non-terminal residue" evidence="2">
    <location>
        <position position="1"/>
    </location>
</feature>